<sequence>MSESRILPGSTQRRDEDGENGRGRRRAERRHRIKSWFATPFNRREGHSSQLGGKGSDSDAWDHDEVAVAIHHASEEFQLKADALQPHQTARASAALKAQDIKNVSTPRISNIPDNGPIGVPRDCWSIARERFIRDDANLWNLFEAVLFKTTVMDVKPDFGSSRPPEEMMREVIKLQLAKINSRRWRLRIPLRSKPAEVRSLVERLAIFAPVTKAAWSTCQLDPVTSGLPLAALLFIGNEKQESEALVKGIAATGDILCLYLLVEGRLMAYEFGELRTKCKEALINLYVAVLRFLANAACHLNRNTAWRIADGATRFSDWEGQLRELEEKRQRFEAFAGALEREATSQLRMTSKA</sequence>
<reference evidence="2" key="1">
    <citation type="journal article" date="2023" name="Mol. Phylogenet. Evol.">
        <title>Genome-scale phylogeny and comparative genomics of the fungal order Sordariales.</title>
        <authorList>
            <person name="Hensen N."/>
            <person name="Bonometti L."/>
            <person name="Westerberg I."/>
            <person name="Brannstrom I.O."/>
            <person name="Guillou S."/>
            <person name="Cros-Aarteil S."/>
            <person name="Calhoun S."/>
            <person name="Haridas S."/>
            <person name="Kuo A."/>
            <person name="Mondo S."/>
            <person name="Pangilinan J."/>
            <person name="Riley R."/>
            <person name="LaButti K."/>
            <person name="Andreopoulos B."/>
            <person name="Lipzen A."/>
            <person name="Chen C."/>
            <person name="Yan M."/>
            <person name="Daum C."/>
            <person name="Ng V."/>
            <person name="Clum A."/>
            <person name="Steindorff A."/>
            <person name="Ohm R.A."/>
            <person name="Martin F."/>
            <person name="Silar P."/>
            <person name="Natvig D.O."/>
            <person name="Lalanne C."/>
            <person name="Gautier V."/>
            <person name="Ament-Velasquez S.L."/>
            <person name="Kruys A."/>
            <person name="Hutchinson M.I."/>
            <person name="Powell A.J."/>
            <person name="Barry K."/>
            <person name="Miller A.N."/>
            <person name="Grigoriev I.V."/>
            <person name="Debuchy R."/>
            <person name="Gladieux P."/>
            <person name="Hiltunen Thoren M."/>
            <person name="Johannesson H."/>
        </authorList>
    </citation>
    <scope>NUCLEOTIDE SEQUENCE</scope>
    <source>
        <strain evidence="2">CBS 123565</strain>
    </source>
</reference>
<dbReference type="Proteomes" id="UP001304895">
    <property type="component" value="Unassembled WGS sequence"/>
</dbReference>
<protein>
    <recommendedName>
        <fullName evidence="4">NWD NACHT-NTPase N-terminal domain-containing protein</fullName>
    </recommendedName>
</protein>
<gene>
    <name evidence="2" type="ORF">BT67DRAFT_435306</name>
</gene>
<organism evidence="2 3">
    <name type="scientific">Trichocladium antarcticum</name>
    <dbReference type="NCBI Taxonomy" id="1450529"/>
    <lineage>
        <taxon>Eukaryota</taxon>
        <taxon>Fungi</taxon>
        <taxon>Dikarya</taxon>
        <taxon>Ascomycota</taxon>
        <taxon>Pezizomycotina</taxon>
        <taxon>Sordariomycetes</taxon>
        <taxon>Sordariomycetidae</taxon>
        <taxon>Sordariales</taxon>
        <taxon>Chaetomiaceae</taxon>
        <taxon>Trichocladium</taxon>
    </lineage>
</organism>
<proteinExistence type="predicted"/>
<comment type="caution">
    <text evidence="2">The sequence shown here is derived from an EMBL/GenBank/DDBJ whole genome shotgun (WGS) entry which is preliminary data.</text>
</comment>
<dbReference type="EMBL" id="MU853415">
    <property type="protein sequence ID" value="KAK4132754.1"/>
    <property type="molecule type" value="Genomic_DNA"/>
</dbReference>
<feature type="region of interest" description="Disordered" evidence="1">
    <location>
        <begin position="1"/>
        <end position="59"/>
    </location>
</feature>
<reference evidence="2" key="2">
    <citation type="submission" date="2023-05" db="EMBL/GenBank/DDBJ databases">
        <authorList>
            <consortium name="Lawrence Berkeley National Laboratory"/>
            <person name="Steindorff A."/>
            <person name="Hensen N."/>
            <person name="Bonometti L."/>
            <person name="Westerberg I."/>
            <person name="Brannstrom I.O."/>
            <person name="Guillou S."/>
            <person name="Cros-Aarteil S."/>
            <person name="Calhoun S."/>
            <person name="Haridas S."/>
            <person name="Kuo A."/>
            <person name="Mondo S."/>
            <person name="Pangilinan J."/>
            <person name="Riley R."/>
            <person name="Labutti K."/>
            <person name="Andreopoulos B."/>
            <person name="Lipzen A."/>
            <person name="Chen C."/>
            <person name="Yanf M."/>
            <person name="Daum C."/>
            <person name="Ng V."/>
            <person name="Clum A."/>
            <person name="Ohm R."/>
            <person name="Martin F."/>
            <person name="Silar P."/>
            <person name="Natvig D."/>
            <person name="Lalanne C."/>
            <person name="Gautier V."/>
            <person name="Ament-Velasquez S.L."/>
            <person name="Kruys A."/>
            <person name="Hutchinson M.I."/>
            <person name="Powell A.J."/>
            <person name="Barry K."/>
            <person name="Miller A.N."/>
            <person name="Grigoriev I.V."/>
            <person name="Debuchy R."/>
            <person name="Gladieux P."/>
            <person name="Thoren M.H."/>
            <person name="Johannesson H."/>
        </authorList>
    </citation>
    <scope>NUCLEOTIDE SEQUENCE</scope>
    <source>
        <strain evidence="2">CBS 123565</strain>
    </source>
</reference>
<evidence type="ECO:0000256" key="1">
    <source>
        <dbReference type="SAM" id="MobiDB-lite"/>
    </source>
</evidence>
<accession>A0AAN6UHA0</accession>
<keyword evidence="3" id="KW-1185">Reference proteome</keyword>
<evidence type="ECO:0000313" key="2">
    <source>
        <dbReference type="EMBL" id="KAK4132754.1"/>
    </source>
</evidence>
<feature type="compositionally biased region" description="Basic and acidic residues" evidence="1">
    <location>
        <begin position="12"/>
        <end position="22"/>
    </location>
</feature>
<evidence type="ECO:0000313" key="3">
    <source>
        <dbReference type="Proteomes" id="UP001304895"/>
    </source>
</evidence>
<dbReference type="AlphaFoldDB" id="A0AAN6UHA0"/>
<feature type="compositionally biased region" description="Basic residues" evidence="1">
    <location>
        <begin position="23"/>
        <end position="34"/>
    </location>
</feature>
<evidence type="ECO:0008006" key="4">
    <source>
        <dbReference type="Google" id="ProtNLM"/>
    </source>
</evidence>
<name>A0AAN6UHA0_9PEZI</name>